<protein>
    <submittedName>
        <fullName evidence="5">GNAT family protein</fullName>
    </submittedName>
</protein>
<organism evidence="5 6">
    <name type="scientific">Actinocorallia longicatena</name>
    <dbReference type="NCBI Taxonomy" id="111803"/>
    <lineage>
        <taxon>Bacteria</taxon>
        <taxon>Bacillati</taxon>
        <taxon>Actinomycetota</taxon>
        <taxon>Actinomycetes</taxon>
        <taxon>Streptosporangiales</taxon>
        <taxon>Thermomonosporaceae</taxon>
        <taxon>Actinocorallia</taxon>
    </lineage>
</organism>
<evidence type="ECO:0000313" key="6">
    <source>
        <dbReference type="Proteomes" id="UP001501237"/>
    </source>
</evidence>
<feature type="domain" description="N-acetyltransferase" evidence="4">
    <location>
        <begin position="4"/>
        <end position="166"/>
    </location>
</feature>
<evidence type="ECO:0000256" key="2">
    <source>
        <dbReference type="ARBA" id="ARBA00023315"/>
    </source>
</evidence>
<dbReference type="Pfam" id="PF13302">
    <property type="entry name" value="Acetyltransf_3"/>
    <property type="match status" value="1"/>
</dbReference>
<dbReference type="SUPFAM" id="SSF55729">
    <property type="entry name" value="Acyl-CoA N-acyltransferases (Nat)"/>
    <property type="match status" value="1"/>
</dbReference>
<keyword evidence="2" id="KW-0012">Acyltransferase</keyword>
<dbReference type="Gene3D" id="3.40.630.30">
    <property type="match status" value="1"/>
</dbReference>
<name>A0ABP6PZH5_9ACTN</name>
<evidence type="ECO:0000313" key="5">
    <source>
        <dbReference type="EMBL" id="GAA3197616.1"/>
    </source>
</evidence>
<dbReference type="PANTHER" id="PTHR43792:SF8">
    <property type="entry name" value="[RIBOSOMAL PROTEIN US5]-ALANINE N-ACETYLTRANSFERASE"/>
    <property type="match status" value="1"/>
</dbReference>
<keyword evidence="1" id="KW-0808">Transferase</keyword>
<evidence type="ECO:0000256" key="3">
    <source>
        <dbReference type="ARBA" id="ARBA00038502"/>
    </source>
</evidence>
<dbReference type="RefSeq" id="WP_344822394.1">
    <property type="nucleotide sequence ID" value="NZ_BAAAUV010000002.1"/>
</dbReference>
<dbReference type="Proteomes" id="UP001501237">
    <property type="component" value="Unassembled WGS sequence"/>
</dbReference>
<dbReference type="EMBL" id="BAAAUV010000002">
    <property type="protein sequence ID" value="GAA3197616.1"/>
    <property type="molecule type" value="Genomic_DNA"/>
</dbReference>
<accession>A0ABP6PZH5</accession>
<proteinExistence type="inferred from homology"/>
<dbReference type="InterPro" id="IPR016181">
    <property type="entry name" value="Acyl_CoA_acyltransferase"/>
</dbReference>
<reference evidence="6" key="1">
    <citation type="journal article" date="2019" name="Int. J. Syst. Evol. Microbiol.">
        <title>The Global Catalogue of Microorganisms (GCM) 10K type strain sequencing project: providing services to taxonomists for standard genome sequencing and annotation.</title>
        <authorList>
            <consortium name="The Broad Institute Genomics Platform"/>
            <consortium name="The Broad Institute Genome Sequencing Center for Infectious Disease"/>
            <person name="Wu L."/>
            <person name="Ma J."/>
        </authorList>
    </citation>
    <scope>NUCLEOTIDE SEQUENCE [LARGE SCALE GENOMIC DNA]</scope>
    <source>
        <strain evidence="6">JCM 9377</strain>
    </source>
</reference>
<sequence>MAAIILRPVGPGDEAEFLKAAVASAGLLEPWVYLPETPAQFTDYLARFDGVGGVGFVVCLEADGSIVGFVNINQIFRRSLERGILGFGAFEAGHARGIMSEAVRRTVAYGFGELGLHRLEADIQPANVRSKRLVERLGFRCEGLSPAYLRINGVWRDHERWAITAGNG</sequence>
<gene>
    <name evidence="5" type="ORF">GCM10010468_08860</name>
</gene>
<evidence type="ECO:0000259" key="4">
    <source>
        <dbReference type="PROSITE" id="PS51186"/>
    </source>
</evidence>
<comment type="caution">
    <text evidence="5">The sequence shown here is derived from an EMBL/GenBank/DDBJ whole genome shotgun (WGS) entry which is preliminary data.</text>
</comment>
<dbReference type="InterPro" id="IPR051531">
    <property type="entry name" value="N-acetyltransferase"/>
</dbReference>
<keyword evidence="6" id="KW-1185">Reference proteome</keyword>
<dbReference type="PROSITE" id="PS51186">
    <property type="entry name" value="GNAT"/>
    <property type="match status" value="1"/>
</dbReference>
<dbReference type="PANTHER" id="PTHR43792">
    <property type="entry name" value="GNAT FAMILY, PUTATIVE (AFU_ORTHOLOGUE AFUA_3G00765)-RELATED-RELATED"/>
    <property type="match status" value="1"/>
</dbReference>
<evidence type="ECO:0000256" key="1">
    <source>
        <dbReference type="ARBA" id="ARBA00022679"/>
    </source>
</evidence>
<comment type="similarity">
    <text evidence="3">Belongs to the acetyltransferase family. RimJ subfamily.</text>
</comment>
<dbReference type="InterPro" id="IPR000182">
    <property type="entry name" value="GNAT_dom"/>
</dbReference>